<proteinExistence type="inferred from homology"/>
<dbReference type="GO" id="GO:0003735">
    <property type="term" value="F:structural constituent of ribosome"/>
    <property type="evidence" value="ECO:0007669"/>
    <property type="project" value="InterPro"/>
</dbReference>
<evidence type="ECO:0000313" key="2">
    <source>
        <dbReference type="EMBL" id="GAI35888.1"/>
    </source>
</evidence>
<dbReference type="Pfam" id="PF00318">
    <property type="entry name" value="Ribosomal_S2"/>
    <property type="match status" value="1"/>
</dbReference>
<organism evidence="2">
    <name type="scientific">marine sediment metagenome</name>
    <dbReference type="NCBI Taxonomy" id="412755"/>
    <lineage>
        <taxon>unclassified sequences</taxon>
        <taxon>metagenomes</taxon>
        <taxon>ecological metagenomes</taxon>
    </lineage>
</organism>
<comment type="similarity">
    <text evidence="1">Belongs to the universal ribosomal protein uS2 family.</text>
</comment>
<dbReference type="Gene3D" id="3.40.50.10490">
    <property type="entry name" value="Glucose-6-phosphate isomerase like protein, domain 1"/>
    <property type="match status" value="1"/>
</dbReference>
<dbReference type="GO" id="GO:0015935">
    <property type="term" value="C:small ribosomal subunit"/>
    <property type="evidence" value="ECO:0007669"/>
    <property type="project" value="InterPro"/>
</dbReference>
<feature type="non-terminal residue" evidence="2">
    <location>
        <position position="1"/>
    </location>
</feature>
<dbReference type="PANTHER" id="PTHR12534">
    <property type="entry name" value="30S RIBOSOMAL PROTEIN S2 PROKARYOTIC AND ORGANELLAR"/>
    <property type="match status" value="1"/>
</dbReference>
<dbReference type="PANTHER" id="PTHR12534:SF0">
    <property type="entry name" value="SMALL RIBOSOMAL SUBUNIT PROTEIN US2M"/>
    <property type="match status" value="1"/>
</dbReference>
<gene>
    <name evidence="2" type="ORF">S06H3_49532</name>
</gene>
<dbReference type="AlphaFoldDB" id="X1MX70"/>
<evidence type="ECO:0000256" key="1">
    <source>
        <dbReference type="ARBA" id="ARBA00006242"/>
    </source>
</evidence>
<name>X1MX70_9ZZZZ</name>
<protein>
    <recommendedName>
        <fullName evidence="3">30S ribosomal protein S2</fullName>
    </recommendedName>
</protein>
<dbReference type="SUPFAM" id="SSF52313">
    <property type="entry name" value="Ribosomal protein S2"/>
    <property type="match status" value="1"/>
</dbReference>
<dbReference type="GO" id="GO:0006412">
    <property type="term" value="P:translation"/>
    <property type="evidence" value="ECO:0007669"/>
    <property type="project" value="InterPro"/>
</dbReference>
<dbReference type="EMBL" id="BARV01031279">
    <property type="protein sequence ID" value="GAI35888.1"/>
    <property type="molecule type" value="Genomic_DNA"/>
</dbReference>
<evidence type="ECO:0008006" key="3">
    <source>
        <dbReference type="Google" id="ProtNLM"/>
    </source>
</evidence>
<accession>X1MX70</accession>
<reference evidence="2" key="1">
    <citation type="journal article" date="2014" name="Front. Microbiol.">
        <title>High frequency of phylogenetically diverse reductive dehalogenase-homologous genes in deep subseafloor sedimentary metagenomes.</title>
        <authorList>
            <person name="Kawai M."/>
            <person name="Futagami T."/>
            <person name="Toyoda A."/>
            <person name="Takaki Y."/>
            <person name="Nishi S."/>
            <person name="Hori S."/>
            <person name="Arai W."/>
            <person name="Tsubouchi T."/>
            <person name="Morono Y."/>
            <person name="Uchiyama I."/>
            <person name="Ito T."/>
            <person name="Fujiyama A."/>
            <person name="Inagaki F."/>
            <person name="Takami H."/>
        </authorList>
    </citation>
    <scope>NUCLEOTIDE SEQUENCE</scope>
    <source>
        <strain evidence="2">Expedition CK06-06</strain>
    </source>
</reference>
<dbReference type="InterPro" id="IPR005706">
    <property type="entry name" value="Ribosomal_uS2_bac/mit/plastid"/>
</dbReference>
<dbReference type="InterPro" id="IPR001865">
    <property type="entry name" value="Ribosomal_uS2"/>
</dbReference>
<dbReference type="InterPro" id="IPR023591">
    <property type="entry name" value="Ribosomal_uS2_flav_dom_sf"/>
</dbReference>
<comment type="caution">
    <text evidence="2">The sequence shown here is derived from an EMBL/GenBank/DDBJ whole genome shotgun (WGS) entry which is preliminary data.</text>
</comment>
<sequence length="69" mass="7575">FVLDMKKDAAAVKEAKMKGIKVIGLADTNVDPTLADFPIPANDDALSSVKYILDKVKEIIKKCKVKNEK</sequence>